<reference evidence="2 4" key="2">
    <citation type="submission" date="2017-05" db="EMBL/GenBank/DDBJ databases">
        <authorList>
            <person name="Blom J."/>
        </authorList>
    </citation>
    <scope>NUCLEOTIDE SEQUENCE [LARGE SCALE GENOMIC DNA]</scope>
    <source>
        <strain evidence="2">PD885</strain>
    </source>
</reference>
<evidence type="ECO:0000313" key="5">
    <source>
        <dbReference type="Proteomes" id="UP000195953"/>
    </source>
</evidence>
<proteinExistence type="predicted"/>
<dbReference type="EC" id="1.10.3.-" evidence="2"/>
<keyword evidence="2" id="KW-0560">Oxidoreductase</keyword>
<evidence type="ECO:0000256" key="1">
    <source>
        <dbReference type="SAM" id="Phobius"/>
    </source>
</evidence>
<evidence type="ECO:0000313" key="2">
    <source>
        <dbReference type="EMBL" id="SMQ98871.1"/>
    </source>
</evidence>
<keyword evidence="1" id="KW-0472">Membrane</keyword>
<reference evidence="3 5" key="1">
    <citation type="submission" date="2017-05" db="EMBL/GenBank/DDBJ databases">
        <authorList>
            <person name="Song R."/>
            <person name="Chenine A.L."/>
            <person name="Ruprecht R.M."/>
        </authorList>
    </citation>
    <scope>NUCLEOTIDE SEQUENCE [LARGE SCALE GENOMIC DNA]</scope>
    <source>
        <strain evidence="3">PD5205</strain>
    </source>
</reference>
<evidence type="ECO:0000313" key="3">
    <source>
        <dbReference type="EMBL" id="SMR02903.1"/>
    </source>
</evidence>
<organism evidence="3 5">
    <name type="scientific">Xanthomonas fragariae</name>
    <dbReference type="NCBI Taxonomy" id="48664"/>
    <lineage>
        <taxon>Bacteria</taxon>
        <taxon>Pseudomonadati</taxon>
        <taxon>Pseudomonadota</taxon>
        <taxon>Gammaproteobacteria</taxon>
        <taxon>Lysobacterales</taxon>
        <taxon>Lysobacteraceae</taxon>
        <taxon>Xanthomonas</taxon>
    </lineage>
</organism>
<gene>
    <name evidence="3" type="primary">cydA</name>
    <name evidence="3" type="ORF">PD5205_01597</name>
    <name evidence="2" type="ORF">PD885_01624</name>
</gene>
<keyword evidence="4" id="KW-1185">Reference proteome</keyword>
<keyword evidence="1" id="KW-0812">Transmembrane</keyword>
<sequence length="31" mass="3626">MYHFIFTPLTMDLSFLLGIMKSVYVMTGKQI</sequence>
<dbReference type="EMBL" id="LT853882">
    <property type="protein sequence ID" value="SMQ98871.1"/>
    <property type="molecule type" value="Genomic_DNA"/>
</dbReference>
<protein>
    <submittedName>
        <fullName evidence="3">Cytochrome D ubiquinol oxidase subunit II</fullName>
    </submittedName>
    <submittedName>
        <fullName evidence="2">Cytochrome bd ubiquinol oxidase subunit 1</fullName>
        <ecNumber evidence="2">1.10.3.-</ecNumber>
    </submittedName>
</protein>
<accession>A0A1Y6H8P6</accession>
<dbReference type="AlphaFoldDB" id="A0A1Y6H8P6"/>
<dbReference type="EMBL" id="LT853885">
    <property type="protein sequence ID" value="SMR02903.1"/>
    <property type="molecule type" value="Genomic_DNA"/>
</dbReference>
<dbReference type="GO" id="GO:0016491">
    <property type="term" value="F:oxidoreductase activity"/>
    <property type="evidence" value="ECO:0007669"/>
    <property type="project" value="UniProtKB-KW"/>
</dbReference>
<dbReference type="Proteomes" id="UP000195877">
    <property type="component" value="Chromosome 1"/>
</dbReference>
<name>A0A1Y6H8P6_9XANT</name>
<keyword evidence="1" id="KW-1133">Transmembrane helix</keyword>
<evidence type="ECO:0000313" key="4">
    <source>
        <dbReference type="Proteomes" id="UP000195877"/>
    </source>
</evidence>
<dbReference type="Proteomes" id="UP000195953">
    <property type="component" value="Chromosome 1"/>
</dbReference>
<feature type="transmembrane region" description="Helical" evidence="1">
    <location>
        <begin position="6"/>
        <end position="26"/>
    </location>
</feature>